<evidence type="ECO:0000256" key="2">
    <source>
        <dbReference type="ARBA" id="ARBA00023125"/>
    </source>
</evidence>
<name>A0A1I2F0K2_9ACTN</name>
<dbReference type="SMART" id="SM00421">
    <property type="entry name" value="HTH_LUXR"/>
    <property type="match status" value="1"/>
</dbReference>
<sequence length="243" mass="26000">MPFPARLRVVLFMEDQILRLGVQAIMSGLATGVETYFAANEFDFVGKVREHAPDVAVLTPANRRLWDVIGQERAARTGPDRTGRAGRDGRGASGVAGERPSPRLLLVIEQHQTDDLAGLPADGYLIRQDLSAAGMARALDQLAAGEMAIPVELGRSLIQQAASAAPAKRRGALTARENETLVLLVRGLSNKQIGRRLLISEHGAKRLVSSVLLKLDATNRTSAVVKAIRTGLVDEATLADTAN</sequence>
<dbReference type="PANTHER" id="PTHR44688:SF16">
    <property type="entry name" value="DNA-BINDING TRANSCRIPTIONAL ACTIVATOR DEVR_DOSR"/>
    <property type="match status" value="1"/>
</dbReference>
<dbReference type="PANTHER" id="PTHR44688">
    <property type="entry name" value="DNA-BINDING TRANSCRIPTIONAL ACTIVATOR DEVR_DOSR"/>
    <property type="match status" value="1"/>
</dbReference>
<dbReference type="EMBL" id="FONG01000007">
    <property type="protein sequence ID" value="SFE98377.1"/>
    <property type="molecule type" value="Genomic_DNA"/>
</dbReference>
<evidence type="ECO:0000313" key="7">
    <source>
        <dbReference type="Proteomes" id="UP000199323"/>
    </source>
</evidence>
<dbReference type="AlphaFoldDB" id="A0A1I2F0K2"/>
<keyword evidence="2 6" id="KW-0238">DNA-binding</keyword>
<evidence type="ECO:0000313" key="6">
    <source>
        <dbReference type="EMBL" id="SFE98377.1"/>
    </source>
</evidence>
<feature type="domain" description="HTH luxR-type" evidence="5">
    <location>
        <begin position="166"/>
        <end position="231"/>
    </location>
</feature>
<evidence type="ECO:0000256" key="3">
    <source>
        <dbReference type="ARBA" id="ARBA00023163"/>
    </source>
</evidence>
<dbReference type="PROSITE" id="PS50043">
    <property type="entry name" value="HTH_LUXR_2"/>
    <property type="match status" value="1"/>
</dbReference>
<dbReference type="Proteomes" id="UP000199323">
    <property type="component" value="Unassembled WGS sequence"/>
</dbReference>
<dbReference type="SUPFAM" id="SSF46894">
    <property type="entry name" value="C-terminal effector domain of the bipartite response regulators"/>
    <property type="match status" value="1"/>
</dbReference>
<keyword evidence="3" id="KW-0804">Transcription</keyword>
<keyword evidence="7" id="KW-1185">Reference proteome</keyword>
<proteinExistence type="predicted"/>
<dbReference type="GO" id="GO:0003677">
    <property type="term" value="F:DNA binding"/>
    <property type="evidence" value="ECO:0007669"/>
    <property type="project" value="UniProtKB-KW"/>
</dbReference>
<feature type="region of interest" description="Disordered" evidence="4">
    <location>
        <begin position="73"/>
        <end position="98"/>
    </location>
</feature>
<dbReference type="InterPro" id="IPR016032">
    <property type="entry name" value="Sig_transdc_resp-reg_C-effctor"/>
</dbReference>
<keyword evidence="1" id="KW-0805">Transcription regulation</keyword>
<evidence type="ECO:0000256" key="1">
    <source>
        <dbReference type="ARBA" id="ARBA00023015"/>
    </source>
</evidence>
<evidence type="ECO:0000256" key="4">
    <source>
        <dbReference type="SAM" id="MobiDB-lite"/>
    </source>
</evidence>
<evidence type="ECO:0000259" key="5">
    <source>
        <dbReference type="PROSITE" id="PS50043"/>
    </source>
</evidence>
<protein>
    <submittedName>
        <fullName evidence="6">DNA-binding response regulator, NarL/FixJ family, contains REC and HTH domains</fullName>
    </submittedName>
</protein>
<gene>
    <name evidence="6" type="ORF">SAMN05216251_10777</name>
</gene>
<accession>A0A1I2F0K2</accession>
<dbReference type="InterPro" id="IPR000792">
    <property type="entry name" value="Tscrpt_reg_LuxR_C"/>
</dbReference>
<feature type="compositionally biased region" description="Basic and acidic residues" evidence="4">
    <location>
        <begin position="73"/>
        <end position="90"/>
    </location>
</feature>
<reference evidence="6 7" key="1">
    <citation type="submission" date="2016-10" db="EMBL/GenBank/DDBJ databases">
        <authorList>
            <person name="de Groot N.N."/>
        </authorList>
    </citation>
    <scope>NUCLEOTIDE SEQUENCE [LARGE SCALE GENOMIC DNA]</scope>
    <source>
        <strain evidence="6 7">CGMCC 4.3510</strain>
    </source>
</reference>
<dbReference type="Gene3D" id="3.40.50.2300">
    <property type="match status" value="1"/>
</dbReference>
<organism evidence="6 7">
    <name type="scientific">Actinacidiphila alni</name>
    <dbReference type="NCBI Taxonomy" id="380248"/>
    <lineage>
        <taxon>Bacteria</taxon>
        <taxon>Bacillati</taxon>
        <taxon>Actinomycetota</taxon>
        <taxon>Actinomycetes</taxon>
        <taxon>Kitasatosporales</taxon>
        <taxon>Streptomycetaceae</taxon>
        <taxon>Actinacidiphila</taxon>
    </lineage>
</organism>
<dbReference type="STRING" id="380248.SAMN05216251_10777"/>
<dbReference type="Pfam" id="PF00196">
    <property type="entry name" value="GerE"/>
    <property type="match status" value="1"/>
</dbReference>
<dbReference type="GO" id="GO:0006355">
    <property type="term" value="P:regulation of DNA-templated transcription"/>
    <property type="evidence" value="ECO:0007669"/>
    <property type="project" value="InterPro"/>
</dbReference>
<dbReference type="CDD" id="cd06170">
    <property type="entry name" value="LuxR_C_like"/>
    <property type="match status" value="1"/>
</dbReference>